<evidence type="ECO:0000259" key="3">
    <source>
        <dbReference type="Pfam" id="PF00849"/>
    </source>
</evidence>
<dbReference type="Gene3D" id="3.30.70.580">
    <property type="entry name" value="Pseudouridine synthase I, catalytic domain, N-terminal subdomain"/>
    <property type="match status" value="1"/>
</dbReference>
<dbReference type="InterPro" id="IPR036986">
    <property type="entry name" value="S4_RNA-bd_sf"/>
</dbReference>
<evidence type="ECO:0000313" key="5">
    <source>
        <dbReference type="Proteomes" id="UP000198406"/>
    </source>
</evidence>
<organism evidence="4 5">
    <name type="scientific">Fistulifera solaris</name>
    <name type="common">Oleaginous diatom</name>
    <dbReference type="NCBI Taxonomy" id="1519565"/>
    <lineage>
        <taxon>Eukaryota</taxon>
        <taxon>Sar</taxon>
        <taxon>Stramenopiles</taxon>
        <taxon>Ochrophyta</taxon>
        <taxon>Bacillariophyta</taxon>
        <taxon>Bacillariophyceae</taxon>
        <taxon>Bacillariophycidae</taxon>
        <taxon>Naviculales</taxon>
        <taxon>Naviculaceae</taxon>
        <taxon>Fistulifera</taxon>
    </lineage>
</organism>
<reference evidence="4 5" key="1">
    <citation type="journal article" date="2015" name="Plant Cell">
        <title>Oil accumulation by the oleaginous diatom Fistulifera solaris as revealed by the genome and transcriptome.</title>
        <authorList>
            <person name="Tanaka T."/>
            <person name="Maeda Y."/>
            <person name="Veluchamy A."/>
            <person name="Tanaka M."/>
            <person name="Abida H."/>
            <person name="Marechal E."/>
            <person name="Bowler C."/>
            <person name="Muto M."/>
            <person name="Sunaga Y."/>
            <person name="Tanaka M."/>
            <person name="Yoshino T."/>
            <person name="Taniguchi T."/>
            <person name="Fukuda Y."/>
            <person name="Nemoto M."/>
            <person name="Matsumoto M."/>
            <person name="Wong P.S."/>
            <person name="Aburatani S."/>
            <person name="Fujibuchi W."/>
        </authorList>
    </citation>
    <scope>NUCLEOTIDE SEQUENCE [LARGE SCALE GENOMIC DNA]</scope>
    <source>
        <strain evidence="4 5">JPCC DA0580</strain>
    </source>
</reference>
<dbReference type="Pfam" id="PF00849">
    <property type="entry name" value="PseudoU_synth_2"/>
    <property type="match status" value="1"/>
</dbReference>
<dbReference type="EC" id="5.4.99.21" evidence="4"/>
<accession>A0A1Z5K3B7</accession>
<keyword evidence="2" id="KW-0694">RNA-binding</keyword>
<name>A0A1Z5K3B7_FISSO</name>
<dbReference type="InterPro" id="IPR042092">
    <property type="entry name" value="PsdUridine_s_RsuA/RluB/E/F_cat"/>
</dbReference>
<proteinExistence type="predicted"/>
<evidence type="ECO:0000256" key="1">
    <source>
        <dbReference type="ARBA" id="ARBA00023235"/>
    </source>
</evidence>
<dbReference type="Gene3D" id="3.10.290.10">
    <property type="entry name" value="RNA-binding S4 domain"/>
    <property type="match status" value="1"/>
</dbReference>
<dbReference type="InParanoid" id="A0A1Z5K3B7"/>
<dbReference type="AlphaFoldDB" id="A0A1Z5K3B7"/>
<gene>
    <name evidence="4" type="ORF">FisN_7Hu040</name>
</gene>
<dbReference type="OrthoDB" id="440619at2759"/>
<keyword evidence="5" id="KW-1185">Reference proteome</keyword>
<evidence type="ECO:0000313" key="4">
    <source>
        <dbReference type="EMBL" id="GAX20730.1"/>
    </source>
</evidence>
<dbReference type="Gene3D" id="3.30.70.1560">
    <property type="entry name" value="Alpha-L RNA-binding motif"/>
    <property type="match status" value="1"/>
</dbReference>
<dbReference type="PANTHER" id="PTHR47683:SF2">
    <property type="entry name" value="RNA-BINDING S4 DOMAIN-CONTAINING PROTEIN"/>
    <property type="match status" value="1"/>
</dbReference>
<dbReference type="InterPro" id="IPR020094">
    <property type="entry name" value="TruA/RsuA/RluB/E/F_N"/>
</dbReference>
<evidence type="ECO:0000256" key="2">
    <source>
        <dbReference type="PROSITE-ProRule" id="PRU00182"/>
    </source>
</evidence>
<dbReference type="GO" id="GO:0001522">
    <property type="term" value="P:pseudouridine synthesis"/>
    <property type="evidence" value="ECO:0007669"/>
    <property type="project" value="InterPro"/>
</dbReference>
<dbReference type="Proteomes" id="UP000198406">
    <property type="component" value="Unassembled WGS sequence"/>
</dbReference>
<sequence>MSIRVNKLIAASGLCSRRQADQYIQNGWIRLIDAPTQALHPGLQVPSDTKWEFLPAAWRDIQQKVSLILHKPVGYVSSQPNPSAKPSIQLLTNENEWKSMKSKPQQPQQRKAPRNLTNLAVAGRLDLNSSGLLLFTQQGALAKAVIGPNSQVEKEYLVRVRDPSSEMLHFDQIQERIHSLRQGIKDRGDFLEAVSVEVLNEHQIQFVLHAGKHHHLRRMCAAVGWHVEALKRVRIGTCLLGGLPLGKWRYLSDEELAAFLSPS</sequence>
<dbReference type="PANTHER" id="PTHR47683">
    <property type="entry name" value="PSEUDOURIDINE SYNTHASE FAMILY PROTEIN-RELATED"/>
    <property type="match status" value="1"/>
</dbReference>
<dbReference type="SUPFAM" id="SSF55174">
    <property type="entry name" value="Alpha-L RNA-binding motif"/>
    <property type="match status" value="1"/>
</dbReference>
<keyword evidence="1 4" id="KW-0413">Isomerase</keyword>
<dbReference type="SUPFAM" id="SSF55120">
    <property type="entry name" value="Pseudouridine synthase"/>
    <property type="match status" value="1"/>
</dbReference>
<dbReference type="EMBL" id="BDSP01000152">
    <property type="protein sequence ID" value="GAX20730.1"/>
    <property type="molecule type" value="Genomic_DNA"/>
</dbReference>
<dbReference type="GO" id="GO:0003723">
    <property type="term" value="F:RNA binding"/>
    <property type="evidence" value="ECO:0007669"/>
    <property type="project" value="UniProtKB-KW"/>
</dbReference>
<comment type="caution">
    <text evidence="4">The sequence shown here is derived from an EMBL/GenBank/DDBJ whole genome shotgun (WGS) entry which is preliminary data.</text>
</comment>
<dbReference type="InterPro" id="IPR020103">
    <property type="entry name" value="PsdUridine_synth_cat_dom_sf"/>
</dbReference>
<feature type="domain" description="Pseudouridine synthase RsuA/RluA-like" evidence="3">
    <location>
        <begin position="67"/>
        <end position="222"/>
    </location>
</feature>
<dbReference type="InterPro" id="IPR006145">
    <property type="entry name" value="PsdUridine_synth_RsuA/RluA"/>
</dbReference>
<dbReference type="PROSITE" id="PS50889">
    <property type="entry name" value="S4"/>
    <property type="match status" value="1"/>
</dbReference>
<dbReference type="InterPro" id="IPR050343">
    <property type="entry name" value="RsuA_PseudoU_synthase"/>
</dbReference>
<dbReference type="GO" id="GO:0160138">
    <property type="term" value="F:23S rRNA pseudouridine(2604) synthase activity"/>
    <property type="evidence" value="ECO:0007669"/>
    <property type="project" value="UniProtKB-EC"/>
</dbReference>
<protein>
    <submittedName>
        <fullName evidence="4">23S rRNA pseudouridine2604 synthase</fullName>
        <ecNumber evidence="4">5.4.99.21</ecNumber>
    </submittedName>
</protein>